<evidence type="ECO:0000259" key="6">
    <source>
        <dbReference type="PROSITE" id="PS50048"/>
    </source>
</evidence>
<reference evidence="7 8" key="1">
    <citation type="submission" date="2021-02" db="EMBL/GenBank/DDBJ databases">
        <title>Pan-genome distribution and transcriptional activeness of fungal secondary metabolism genes in Aspergillus section Fumigati.</title>
        <authorList>
            <person name="Takahashi H."/>
            <person name="Umemura M."/>
            <person name="Ninomiya A."/>
            <person name="Kusuya Y."/>
            <person name="Urayama S."/>
            <person name="Shimizu M."/>
            <person name="Watanabe A."/>
            <person name="Kamei K."/>
            <person name="Yaguchi T."/>
            <person name="Hagiwara D."/>
        </authorList>
    </citation>
    <scope>NUCLEOTIDE SEQUENCE [LARGE SCALE GENOMIC DNA]</scope>
    <source>
        <strain evidence="7 8">IFM 47045</strain>
    </source>
</reference>
<protein>
    <recommendedName>
        <fullName evidence="6">Zn(2)-C6 fungal-type domain-containing protein</fullName>
    </recommendedName>
</protein>
<comment type="caution">
    <text evidence="7">The sequence shown here is derived from an EMBL/GenBank/DDBJ whole genome shotgun (WGS) entry which is preliminary data.</text>
</comment>
<keyword evidence="4" id="KW-0539">Nucleus</keyword>
<dbReference type="GO" id="GO:0008270">
    <property type="term" value="F:zinc ion binding"/>
    <property type="evidence" value="ECO:0007669"/>
    <property type="project" value="InterPro"/>
</dbReference>
<accession>A0A9P3C9J3</accession>
<keyword evidence="3" id="KW-0804">Transcription</keyword>
<feature type="domain" description="Zn(2)-C6 fungal-type" evidence="6">
    <location>
        <begin position="15"/>
        <end position="45"/>
    </location>
</feature>
<sequence length="395" mass="43345">MAGENPTPAVKLRAACNQCHFSKVRCSGEKTGCSRCSNLGYSCIYVESRVGKVQGNRSRRRAIQPENDIQRPSMTARASDATESNSSPSTPAASTPLPAGTPITSSSLNSLNSLTGTFNFDDYLSTDPRGHENGSIHSKPPSKADECSLLWGFEDLPSVGTPIDCTSSGHAAPNFPDPTTAELMGLTSPFQSSPSRGLSSSGLVDPQVDTTMKSGNVNTTHHPFHAHRQSSFQRMLTCTELVHELEYYIHIRLMAVDEVMRVSKHCMAQLVLHLDSQKTYPSMSLLGLNCIALNHVVTLLESASSYVMLPSEAEEPQGHMPTIQFGNYRLDPEQYVDIQVQLFMKELERCSQIVDKLAGRVQQIQGDHQNLGTIYSSWQSDLQTRLQALRETLAK</sequence>
<dbReference type="InterPro" id="IPR036864">
    <property type="entry name" value="Zn2-C6_fun-type_DNA-bd_sf"/>
</dbReference>
<feature type="compositionally biased region" description="Low complexity" evidence="5">
    <location>
        <begin position="81"/>
        <end position="108"/>
    </location>
</feature>
<evidence type="ECO:0000256" key="5">
    <source>
        <dbReference type="SAM" id="MobiDB-lite"/>
    </source>
</evidence>
<evidence type="ECO:0000256" key="2">
    <source>
        <dbReference type="ARBA" id="ARBA00023125"/>
    </source>
</evidence>
<keyword evidence="2" id="KW-0238">DNA-binding</keyword>
<dbReference type="GO" id="GO:0000981">
    <property type="term" value="F:DNA-binding transcription factor activity, RNA polymerase II-specific"/>
    <property type="evidence" value="ECO:0007669"/>
    <property type="project" value="InterPro"/>
</dbReference>
<organism evidence="7 8">
    <name type="scientific">Aspergillus viridinutans</name>
    <dbReference type="NCBI Taxonomy" id="75553"/>
    <lineage>
        <taxon>Eukaryota</taxon>
        <taxon>Fungi</taxon>
        <taxon>Dikarya</taxon>
        <taxon>Ascomycota</taxon>
        <taxon>Pezizomycotina</taxon>
        <taxon>Eurotiomycetes</taxon>
        <taxon>Eurotiomycetidae</taxon>
        <taxon>Eurotiales</taxon>
        <taxon>Aspergillaceae</taxon>
        <taxon>Aspergillus</taxon>
        <taxon>Aspergillus subgen. Fumigati</taxon>
    </lineage>
</organism>
<dbReference type="PROSITE" id="PS50048">
    <property type="entry name" value="ZN2_CY6_FUNGAL_2"/>
    <property type="match status" value="1"/>
</dbReference>
<dbReference type="SMART" id="SM00066">
    <property type="entry name" value="GAL4"/>
    <property type="match status" value="1"/>
</dbReference>
<evidence type="ECO:0000256" key="1">
    <source>
        <dbReference type="ARBA" id="ARBA00023015"/>
    </source>
</evidence>
<dbReference type="Proteomes" id="UP000710440">
    <property type="component" value="Unassembled WGS sequence"/>
</dbReference>
<keyword evidence="8" id="KW-1185">Reference proteome</keyword>
<dbReference type="EMBL" id="BOPL01000014">
    <property type="protein sequence ID" value="GIK07506.1"/>
    <property type="molecule type" value="Genomic_DNA"/>
</dbReference>
<name>A0A9P3C9J3_ASPVI</name>
<dbReference type="GO" id="GO:0003677">
    <property type="term" value="F:DNA binding"/>
    <property type="evidence" value="ECO:0007669"/>
    <property type="project" value="UniProtKB-KW"/>
</dbReference>
<evidence type="ECO:0000256" key="4">
    <source>
        <dbReference type="ARBA" id="ARBA00023242"/>
    </source>
</evidence>
<dbReference type="CDD" id="cd00067">
    <property type="entry name" value="GAL4"/>
    <property type="match status" value="1"/>
</dbReference>
<dbReference type="Gene3D" id="4.10.240.10">
    <property type="entry name" value="Zn(2)-C6 fungal-type DNA-binding domain"/>
    <property type="match status" value="1"/>
</dbReference>
<feature type="region of interest" description="Disordered" evidence="5">
    <location>
        <begin position="54"/>
        <end position="108"/>
    </location>
</feature>
<dbReference type="Pfam" id="PF00172">
    <property type="entry name" value="Zn_clus"/>
    <property type="match status" value="1"/>
</dbReference>
<proteinExistence type="predicted"/>
<keyword evidence="1" id="KW-0805">Transcription regulation</keyword>
<evidence type="ECO:0000313" key="8">
    <source>
        <dbReference type="Proteomes" id="UP000710440"/>
    </source>
</evidence>
<dbReference type="AlphaFoldDB" id="A0A9P3C9J3"/>
<dbReference type="InterPro" id="IPR001138">
    <property type="entry name" value="Zn2Cys6_DnaBD"/>
</dbReference>
<evidence type="ECO:0000256" key="3">
    <source>
        <dbReference type="ARBA" id="ARBA00023163"/>
    </source>
</evidence>
<dbReference type="GeneID" id="66931154"/>
<evidence type="ECO:0000313" key="7">
    <source>
        <dbReference type="EMBL" id="GIK07506.1"/>
    </source>
</evidence>
<dbReference type="OrthoDB" id="2740448at2759"/>
<dbReference type="PRINTS" id="PR00755">
    <property type="entry name" value="AFLATOXINBRP"/>
</dbReference>
<dbReference type="PROSITE" id="PS00463">
    <property type="entry name" value="ZN2_CY6_FUNGAL_1"/>
    <property type="match status" value="1"/>
</dbReference>
<gene>
    <name evidence="7" type="ORF">Aspvir_003172</name>
</gene>
<dbReference type="RefSeq" id="XP_043130692.1">
    <property type="nucleotide sequence ID" value="XM_043274757.1"/>
</dbReference>
<dbReference type="SUPFAM" id="SSF57701">
    <property type="entry name" value="Zn2/Cys6 DNA-binding domain"/>
    <property type="match status" value="1"/>
</dbReference>